<evidence type="ECO:0000256" key="2">
    <source>
        <dbReference type="ARBA" id="ARBA00022630"/>
    </source>
</evidence>
<dbReference type="AlphaFoldDB" id="A0A127VJR2"/>
<dbReference type="InterPro" id="IPR001155">
    <property type="entry name" value="OxRdtase_FMN_N"/>
</dbReference>
<dbReference type="InterPro" id="IPR044152">
    <property type="entry name" value="YqjM-like"/>
</dbReference>
<dbReference type="GO" id="GO:0010181">
    <property type="term" value="F:FMN binding"/>
    <property type="evidence" value="ECO:0007669"/>
    <property type="project" value="InterPro"/>
</dbReference>
<feature type="domain" description="NADH:flavin oxidoreductase/NADH oxidase N-terminal" evidence="6">
    <location>
        <begin position="4"/>
        <end position="340"/>
    </location>
</feature>
<sequence length="358" mass="39575">MSILLSPLTIKNITLKNRIVVSPMCQYSAEDGYANDWHLVHLGSRAVGGAALIIQEATAVSPIGRISPGDLGIWSDGHVPVLKRITSFIHQQGSVAGIQLAHAGRKASFDVPWNGGKQILEKDGGWKTVAPSAIPFHDQDEPPVALTGSDIEKIKADFKAATLRSIEAGYQVIEIHAAHGYLFHQFFSPLSNTRTDEYGGSFENRIRLLIEVVDIVREVWTTEKPLFVRISATDWAEKGWSPEDSIQLSAILKTKDVDLIDCSSGGNIHYQEIPLFPGYQVQFSDSIRKETGILTGAVGLITEAKQAEEILQEGKADLILLARELLRDAYFPLHAAFELDDEIKWPDQYVRAKPRKKS</sequence>
<dbReference type="EMBL" id="CP014504">
    <property type="protein sequence ID" value="AMQ01149.1"/>
    <property type="molecule type" value="Genomic_DNA"/>
</dbReference>
<keyword evidence="3" id="KW-0288">FMN</keyword>
<keyword evidence="8" id="KW-1185">Reference proteome</keyword>
<dbReference type="PATRIC" id="fig|188932.3.peg.4462"/>
<evidence type="ECO:0000313" key="7">
    <source>
        <dbReference type="EMBL" id="AMQ01149.1"/>
    </source>
</evidence>
<accession>A0A127VJR2</accession>
<evidence type="ECO:0000256" key="1">
    <source>
        <dbReference type="ARBA" id="ARBA00001917"/>
    </source>
</evidence>
<dbReference type="KEGG" id="pcm:AY601_4301"/>
<evidence type="ECO:0000256" key="3">
    <source>
        <dbReference type="ARBA" id="ARBA00022643"/>
    </source>
</evidence>
<dbReference type="Pfam" id="PF00724">
    <property type="entry name" value="Oxidored_FMN"/>
    <property type="match status" value="1"/>
</dbReference>
<gene>
    <name evidence="7" type="ORF">AY601_4301</name>
</gene>
<evidence type="ECO:0000256" key="5">
    <source>
        <dbReference type="ARBA" id="ARBA00023002"/>
    </source>
</evidence>
<dbReference type="NCBIfam" id="NF010047">
    <property type="entry name" value="PRK13523.1"/>
    <property type="match status" value="1"/>
</dbReference>
<evidence type="ECO:0000259" key="6">
    <source>
        <dbReference type="Pfam" id="PF00724"/>
    </source>
</evidence>
<dbReference type="PANTHER" id="PTHR43303">
    <property type="entry name" value="NADPH DEHYDROGENASE C23G7.10C-RELATED"/>
    <property type="match status" value="1"/>
</dbReference>
<protein>
    <submittedName>
        <fullName evidence="7">Oxidoreductase</fullName>
    </submittedName>
</protein>
<dbReference type="Proteomes" id="UP000071561">
    <property type="component" value="Chromosome"/>
</dbReference>
<reference evidence="7 8" key="1">
    <citation type="submission" date="2016-03" db="EMBL/GenBank/DDBJ databases">
        <title>Complete genome sequence of Pedobacter cryoconitis PAMC 27485.</title>
        <authorList>
            <person name="Lee J."/>
            <person name="Kim O.-S."/>
        </authorList>
    </citation>
    <scope>NUCLEOTIDE SEQUENCE [LARGE SCALE GENOMIC DNA]</scope>
    <source>
        <strain evidence="7 8">PAMC 27485</strain>
    </source>
</reference>
<dbReference type="GO" id="GO:0050661">
    <property type="term" value="F:NADP binding"/>
    <property type="evidence" value="ECO:0007669"/>
    <property type="project" value="InterPro"/>
</dbReference>
<keyword evidence="5" id="KW-0560">Oxidoreductase</keyword>
<proteinExistence type="predicted"/>
<dbReference type="OrthoDB" id="9772736at2"/>
<keyword evidence="4" id="KW-0521">NADP</keyword>
<dbReference type="GO" id="GO:0003959">
    <property type="term" value="F:NADPH dehydrogenase activity"/>
    <property type="evidence" value="ECO:0007669"/>
    <property type="project" value="InterPro"/>
</dbReference>
<evidence type="ECO:0000256" key="4">
    <source>
        <dbReference type="ARBA" id="ARBA00022857"/>
    </source>
</evidence>
<dbReference type="SUPFAM" id="SSF51395">
    <property type="entry name" value="FMN-linked oxidoreductases"/>
    <property type="match status" value="1"/>
</dbReference>
<dbReference type="PANTHER" id="PTHR43303:SF4">
    <property type="entry name" value="NADPH DEHYDROGENASE C23G7.10C-RELATED"/>
    <property type="match status" value="1"/>
</dbReference>
<comment type="cofactor">
    <cofactor evidence="1">
        <name>FMN</name>
        <dbReference type="ChEBI" id="CHEBI:58210"/>
    </cofactor>
</comment>
<name>A0A127VJR2_9SPHI</name>
<organism evidence="7 8">
    <name type="scientific">Pedobacter cryoconitis</name>
    <dbReference type="NCBI Taxonomy" id="188932"/>
    <lineage>
        <taxon>Bacteria</taxon>
        <taxon>Pseudomonadati</taxon>
        <taxon>Bacteroidota</taxon>
        <taxon>Sphingobacteriia</taxon>
        <taxon>Sphingobacteriales</taxon>
        <taxon>Sphingobacteriaceae</taxon>
        <taxon>Pedobacter</taxon>
    </lineage>
</organism>
<dbReference type="InterPro" id="IPR013785">
    <property type="entry name" value="Aldolase_TIM"/>
</dbReference>
<dbReference type="Gene3D" id="3.20.20.70">
    <property type="entry name" value="Aldolase class I"/>
    <property type="match status" value="1"/>
</dbReference>
<evidence type="ECO:0000313" key="8">
    <source>
        <dbReference type="Proteomes" id="UP000071561"/>
    </source>
</evidence>
<dbReference type="CDD" id="cd02932">
    <property type="entry name" value="OYE_YqiM_FMN"/>
    <property type="match status" value="1"/>
</dbReference>
<dbReference type="RefSeq" id="WP_068404888.1">
    <property type="nucleotide sequence ID" value="NZ_CP014504.1"/>
</dbReference>
<keyword evidence="2" id="KW-0285">Flavoprotein</keyword>